<proteinExistence type="predicted"/>
<gene>
    <name evidence="1" type="ORF">TM448A00151_0039</name>
</gene>
<dbReference type="EMBL" id="MT143981">
    <property type="protein sequence ID" value="QJA44840.1"/>
    <property type="molecule type" value="Genomic_DNA"/>
</dbReference>
<reference evidence="1" key="1">
    <citation type="submission" date="2020-03" db="EMBL/GenBank/DDBJ databases">
        <title>The deep terrestrial virosphere.</title>
        <authorList>
            <person name="Holmfeldt K."/>
            <person name="Nilsson E."/>
            <person name="Simone D."/>
            <person name="Lopez-Fernandez M."/>
            <person name="Wu X."/>
            <person name="de Brujin I."/>
            <person name="Lundin D."/>
            <person name="Andersson A."/>
            <person name="Bertilsson S."/>
            <person name="Dopson M."/>
        </authorList>
    </citation>
    <scope>NUCLEOTIDE SEQUENCE</scope>
    <source>
        <strain evidence="1">TM448A00151</strain>
    </source>
</reference>
<protein>
    <submittedName>
        <fullName evidence="1">Uncharacterized protein</fullName>
    </submittedName>
</protein>
<dbReference type="AlphaFoldDB" id="A0A6H1ZCD3"/>
<name>A0A6H1ZCD3_9ZZZZ</name>
<organism evidence="1">
    <name type="scientific">viral metagenome</name>
    <dbReference type="NCBI Taxonomy" id="1070528"/>
    <lineage>
        <taxon>unclassified sequences</taxon>
        <taxon>metagenomes</taxon>
        <taxon>organismal metagenomes</taxon>
    </lineage>
</organism>
<accession>A0A6H1ZCD3</accession>
<evidence type="ECO:0000313" key="1">
    <source>
        <dbReference type="EMBL" id="QJA44840.1"/>
    </source>
</evidence>
<sequence>MGCGALEKEKSVSLEPMKEQWQKDLQGQLSQMIAQYLPQYEPGKDYPKLSSLMTPSTYEQQGLDYLQDYISGGIKPTGVMGQAEGVLSKTLGGEYDPFTSEYYESLRRNVEKERKQAMKSLNQQISKAGLGGSSYRAGRIADVEQESFDRVSDILAQLQETERVNQLNAIQTAMGFSDTAESQIQKKLSTIMNIGSLPRLLEGVGYEDFMRKQGEYGSMVDLANQLYQYNIPYGKKSMSWTEDSGLALGLSKMMSIVDPVGSYMGIYNIPKSGDTAQSMQGLGKAMELYSAWKGVGRETSVGGLNQGSSLSSIAYKDMTNPQFQTAWQKYQNQ</sequence>